<gene>
    <name evidence="2" type="ORF">G3561_13105</name>
    <name evidence="3" type="ORF">GCE86_01260</name>
</gene>
<evidence type="ECO:0000313" key="4">
    <source>
        <dbReference type="Proteomes" id="UP000402241"/>
    </source>
</evidence>
<protein>
    <submittedName>
        <fullName evidence="2">YcxB family protein</fullName>
    </submittedName>
</protein>
<dbReference type="EMBL" id="JAAHBZ010000004">
    <property type="protein sequence ID" value="NES28478.1"/>
    <property type="molecule type" value="Genomic_DNA"/>
</dbReference>
<feature type="transmembrane region" description="Helical" evidence="1">
    <location>
        <begin position="52"/>
        <end position="70"/>
    </location>
</feature>
<keyword evidence="1" id="KW-1133">Transmembrane helix</keyword>
<dbReference type="Proteomes" id="UP000477779">
    <property type="component" value="Unassembled WGS sequence"/>
</dbReference>
<accession>A0AAJ2ZGG4</accession>
<sequence length="170" mass="18888">MLITFTAQPDRKLFGVALRRAFRRTLLVFWLCAGVLALLALLAWSVGDTPGVVIAGAAAVALALVAWWAGHRTVSINWKLYGRPIVWSVSDEGVRYDGELMDCLVRWPAVERVEPVPYHLIFRIGRHQVLPARVDGLDAEQRDELLAYLHARGLLGQPAEEAARRLAAAR</sequence>
<dbReference type="EMBL" id="CP045309">
    <property type="protein sequence ID" value="QGL45793.1"/>
    <property type="molecule type" value="Genomic_DNA"/>
</dbReference>
<dbReference type="AlphaFoldDB" id="A0AAJ2ZGG4"/>
<keyword evidence="1" id="KW-0812">Transmembrane</keyword>
<evidence type="ECO:0000256" key="1">
    <source>
        <dbReference type="SAM" id="Phobius"/>
    </source>
</evidence>
<dbReference type="Proteomes" id="UP000402241">
    <property type="component" value="Chromosome"/>
</dbReference>
<organism evidence="2 5">
    <name type="scientific">Micromonospora terminaliae</name>
    <dbReference type="NCBI Taxonomy" id="1914461"/>
    <lineage>
        <taxon>Bacteria</taxon>
        <taxon>Bacillati</taxon>
        <taxon>Actinomycetota</taxon>
        <taxon>Actinomycetes</taxon>
        <taxon>Micromonosporales</taxon>
        <taxon>Micromonosporaceae</taxon>
        <taxon>Micromonospora</taxon>
    </lineage>
</organism>
<keyword evidence="1" id="KW-0472">Membrane</keyword>
<evidence type="ECO:0000313" key="3">
    <source>
        <dbReference type="EMBL" id="QGL45793.1"/>
    </source>
</evidence>
<evidence type="ECO:0000313" key="5">
    <source>
        <dbReference type="Proteomes" id="UP000477779"/>
    </source>
</evidence>
<name>A0AAJ2ZGG4_9ACTN</name>
<reference evidence="2 5" key="2">
    <citation type="submission" date="2020-02" db="EMBL/GenBank/DDBJ databases">
        <title>WGS of Micromonospora spp. isolated from hot spring.</title>
        <authorList>
            <person name="Thawai C."/>
        </authorList>
    </citation>
    <scope>NUCLEOTIDE SEQUENCE [LARGE SCALE GENOMIC DNA]</scope>
    <source>
        <strain evidence="2 5">TMS7</strain>
    </source>
</reference>
<keyword evidence="4" id="KW-1185">Reference proteome</keyword>
<feature type="transmembrane region" description="Helical" evidence="1">
    <location>
        <begin position="26"/>
        <end position="46"/>
    </location>
</feature>
<evidence type="ECO:0000313" key="2">
    <source>
        <dbReference type="EMBL" id="NES28478.1"/>
    </source>
</evidence>
<proteinExistence type="predicted"/>
<reference evidence="3 4" key="1">
    <citation type="submission" date="2019-10" db="EMBL/GenBank/DDBJ databases">
        <title>Genome Sequence of Micromonospora terminaliae DSM 101760.</title>
        <authorList>
            <person name="Guo L."/>
        </authorList>
    </citation>
    <scope>NUCLEOTIDE SEQUENCE [LARGE SCALE GENOMIC DNA]</scope>
    <source>
        <strain evidence="3 4">DSM 101760</strain>
    </source>
</reference>
<dbReference type="RefSeq" id="WP_154225189.1">
    <property type="nucleotide sequence ID" value="NZ_CP045309.1"/>
</dbReference>